<evidence type="ECO:0000256" key="6">
    <source>
        <dbReference type="ARBA" id="ARBA00022857"/>
    </source>
</evidence>
<dbReference type="Pfam" id="PF00258">
    <property type="entry name" value="Flavodoxin_1"/>
    <property type="match status" value="1"/>
</dbReference>
<evidence type="ECO:0000256" key="5">
    <source>
        <dbReference type="ARBA" id="ARBA00022827"/>
    </source>
</evidence>
<dbReference type="PROSITE" id="PS51384">
    <property type="entry name" value="FAD_FR"/>
    <property type="match status" value="1"/>
</dbReference>
<evidence type="ECO:0000313" key="13">
    <source>
        <dbReference type="EMBL" id="MBF5056477.1"/>
    </source>
</evidence>
<feature type="domain" description="FAD-binding FR-type" evidence="12">
    <location>
        <begin position="224"/>
        <end position="438"/>
    </location>
</feature>
<feature type="domain" description="Flavodoxin-like" evidence="11">
    <location>
        <begin position="57"/>
        <end position="196"/>
    </location>
</feature>
<feature type="region of interest" description="Disordered" evidence="10">
    <location>
        <begin position="199"/>
        <end position="227"/>
    </location>
</feature>
<dbReference type="InterPro" id="IPR017927">
    <property type="entry name" value="FAD-bd_FR_type"/>
</dbReference>
<keyword evidence="5" id="KW-0274">FAD</keyword>
<dbReference type="InterPro" id="IPR023173">
    <property type="entry name" value="NADPH_Cyt_P450_Rdtase_alpha"/>
</dbReference>
<keyword evidence="7" id="KW-0813">Transport</keyword>
<dbReference type="InterPro" id="IPR039261">
    <property type="entry name" value="FNR_nucleotide-bd"/>
</dbReference>
<evidence type="ECO:0000256" key="3">
    <source>
        <dbReference type="ARBA" id="ARBA00022630"/>
    </source>
</evidence>
<dbReference type="PRINTS" id="PR00369">
    <property type="entry name" value="FLAVODOXIN"/>
</dbReference>
<evidence type="ECO:0000256" key="2">
    <source>
        <dbReference type="ARBA" id="ARBA00001974"/>
    </source>
</evidence>
<dbReference type="Gene3D" id="3.40.50.80">
    <property type="entry name" value="Nucleotide-binding domain of ferredoxin-NADP reductase (FNR) module"/>
    <property type="match status" value="1"/>
</dbReference>
<gene>
    <name evidence="13" type="ORF">Y5W_01771</name>
</gene>
<keyword evidence="8" id="KW-0560">Oxidoreductase</keyword>
<accession>A0ABS0AQR1</accession>
<dbReference type="InterPro" id="IPR001709">
    <property type="entry name" value="Flavoprot_Pyr_Nucl_cyt_Rdtase"/>
</dbReference>
<keyword evidence="7" id="KW-0249">Electron transport</keyword>
<name>A0ABS0AQR1_9GAMM</name>
<reference evidence="13 14" key="1">
    <citation type="submission" date="2012-09" db="EMBL/GenBank/DDBJ databases">
        <title>Genome Sequence of alkane-degrading Bacterium Alcanivorax sp. 521-1.</title>
        <authorList>
            <person name="Lai Q."/>
            <person name="Shao Z."/>
        </authorList>
    </citation>
    <scope>NUCLEOTIDE SEQUENCE [LARGE SCALE GENOMIC DNA]</scope>
    <source>
        <strain evidence="13 14">521-1</strain>
    </source>
</reference>
<dbReference type="Gene3D" id="3.40.50.360">
    <property type="match status" value="1"/>
</dbReference>
<dbReference type="EMBL" id="ARXX01000023">
    <property type="protein sequence ID" value="MBF5056477.1"/>
    <property type="molecule type" value="Genomic_DNA"/>
</dbReference>
<comment type="caution">
    <text evidence="13">The sequence shown here is derived from an EMBL/GenBank/DDBJ whole genome shotgun (WGS) entry which is preliminary data.</text>
</comment>
<dbReference type="InterPro" id="IPR003097">
    <property type="entry name" value="CysJ-like_FAD-binding"/>
</dbReference>
<feature type="compositionally biased region" description="Polar residues" evidence="10">
    <location>
        <begin position="204"/>
        <end position="218"/>
    </location>
</feature>
<dbReference type="SUPFAM" id="SSF52343">
    <property type="entry name" value="Ferredoxin reductase-like, C-terminal NADP-linked domain"/>
    <property type="match status" value="1"/>
</dbReference>
<protein>
    <submittedName>
        <fullName evidence="13">NADPH-sulfite reductase</fullName>
    </submittedName>
</protein>
<dbReference type="PROSITE" id="PS50902">
    <property type="entry name" value="FLAVODOXIN_LIKE"/>
    <property type="match status" value="1"/>
</dbReference>
<comment type="cofactor">
    <cofactor evidence="2">
        <name>FAD</name>
        <dbReference type="ChEBI" id="CHEBI:57692"/>
    </cofactor>
</comment>
<evidence type="ECO:0000256" key="10">
    <source>
        <dbReference type="SAM" id="MobiDB-lite"/>
    </source>
</evidence>
<keyword evidence="9" id="KW-0028">Amino-acid biosynthesis</keyword>
<dbReference type="Gene3D" id="2.40.30.10">
    <property type="entry name" value="Translation factors"/>
    <property type="match status" value="1"/>
</dbReference>
<evidence type="ECO:0000259" key="12">
    <source>
        <dbReference type="PROSITE" id="PS51384"/>
    </source>
</evidence>
<dbReference type="SUPFAM" id="SSF52218">
    <property type="entry name" value="Flavoproteins"/>
    <property type="match status" value="1"/>
</dbReference>
<keyword evidence="4" id="KW-0288">FMN</keyword>
<keyword evidence="14" id="KW-1185">Reference proteome</keyword>
<dbReference type="Gene3D" id="1.20.990.10">
    <property type="entry name" value="NADPH-cytochrome p450 Reductase, Chain A, domain 3"/>
    <property type="match status" value="1"/>
</dbReference>
<dbReference type="PANTHER" id="PTHR19384">
    <property type="entry name" value="NITRIC OXIDE SYNTHASE-RELATED"/>
    <property type="match status" value="1"/>
</dbReference>
<evidence type="ECO:0000256" key="8">
    <source>
        <dbReference type="ARBA" id="ARBA00023002"/>
    </source>
</evidence>
<dbReference type="Pfam" id="PF00667">
    <property type="entry name" value="FAD_binding_1"/>
    <property type="match status" value="1"/>
</dbReference>
<evidence type="ECO:0000256" key="4">
    <source>
        <dbReference type="ARBA" id="ARBA00022643"/>
    </source>
</evidence>
<evidence type="ECO:0000256" key="9">
    <source>
        <dbReference type="ARBA" id="ARBA00023192"/>
    </source>
</evidence>
<evidence type="ECO:0000259" key="11">
    <source>
        <dbReference type="PROSITE" id="PS50902"/>
    </source>
</evidence>
<keyword evidence="6" id="KW-0521">NADP</keyword>
<keyword evidence="9" id="KW-0198">Cysteine biosynthesis</keyword>
<evidence type="ECO:0000256" key="1">
    <source>
        <dbReference type="ARBA" id="ARBA00001917"/>
    </source>
</evidence>
<dbReference type="InterPro" id="IPR029039">
    <property type="entry name" value="Flavoprotein-like_sf"/>
</dbReference>
<dbReference type="Proteomes" id="UP000662703">
    <property type="component" value="Unassembled WGS sequence"/>
</dbReference>
<dbReference type="PRINTS" id="PR00371">
    <property type="entry name" value="FPNCR"/>
</dbReference>
<keyword evidence="3" id="KW-0285">Flavoprotein</keyword>
<dbReference type="Pfam" id="PF00175">
    <property type="entry name" value="NAD_binding_1"/>
    <property type="match status" value="1"/>
</dbReference>
<dbReference type="InterPro" id="IPR001094">
    <property type="entry name" value="Flavdoxin-like"/>
</dbReference>
<sequence>MTDHALAHPFSETQWHRLHSLLDELDGRQALWLSGYLAGQSTDFMATSQPADKRPAVLIAYATETDNSRLLAQRFGEQCREAGVAADVQDLARVRPRQLAKQGALVVITATHGDGDPPEPALPFFEAMMDDDTAPNIKNLGFAVLALGDSTYQHFCTAGRQLDARLEALGGERVLERQECDVDFHAPAQAWLNRLLDKLPKPASGTTPSAPAITSRSTPSHDKQHPLRTEVLVNQRLSAPGRTSPIHHLELALEVPDFPVVPGDAVGVLADNPPDLVAAVLDATGLNGELPVSVNGTPQSLVQALRQHRDLTIPGGRFLDYWAELSGHATLKEAVNGGTRTQRALLKRHQVLDLVRDYPARPDAETLVATMRPLQPRLYDLANSLSSFDDELHLTVKSFHYGFNKRRETGIASRYLLELQPGDSVRLYPHRNPRFHLPDDPEIPLVLIAEGTGIAPYRAFLQHRAANGQHTPFWLVFAEQRFEDDFLYQLAFQEARDNGLLARVDTVFHIDQPHRALADPLVEQIDQLAEWLERGAHLYFCGDKDSLTRTEAALRENIDAHLGAGHWKQLSKAKRLHRNLY</sequence>
<dbReference type="InterPro" id="IPR008254">
    <property type="entry name" value="Flavodoxin/NO_synth"/>
</dbReference>
<evidence type="ECO:0000256" key="7">
    <source>
        <dbReference type="ARBA" id="ARBA00022982"/>
    </source>
</evidence>
<dbReference type="RefSeq" id="WP_194864963.1">
    <property type="nucleotide sequence ID" value="NZ_ARXX01000023.1"/>
</dbReference>
<dbReference type="InterPro" id="IPR017938">
    <property type="entry name" value="Riboflavin_synthase-like_b-brl"/>
</dbReference>
<dbReference type="InterPro" id="IPR001433">
    <property type="entry name" value="OxRdtase_FAD/NAD-bd"/>
</dbReference>
<organism evidence="13 14">
    <name type="scientific">Alloalcanivorax profundimaris</name>
    <dbReference type="NCBI Taxonomy" id="2735259"/>
    <lineage>
        <taxon>Bacteria</taxon>
        <taxon>Pseudomonadati</taxon>
        <taxon>Pseudomonadota</taxon>
        <taxon>Gammaproteobacteria</taxon>
        <taxon>Oceanospirillales</taxon>
        <taxon>Alcanivoracaceae</taxon>
        <taxon>Alloalcanivorax</taxon>
    </lineage>
</organism>
<proteinExistence type="predicted"/>
<dbReference type="PANTHER" id="PTHR19384:SF128">
    <property type="entry name" value="NADPH OXIDOREDUCTASE A"/>
    <property type="match status" value="1"/>
</dbReference>
<evidence type="ECO:0000313" key="14">
    <source>
        <dbReference type="Proteomes" id="UP000662703"/>
    </source>
</evidence>
<dbReference type="SUPFAM" id="SSF63380">
    <property type="entry name" value="Riboflavin synthase domain-like"/>
    <property type="match status" value="1"/>
</dbReference>
<comment type="cofactor">
    <cofactor evidence="1">
        <name>FMN</name>
        <dbReference type="ChEBI" id="CHEBI:58210"/>
    </cofactor>
</comment>